<name>A0AAD4QWK8_9BILA</name>
<organism evidence="2 3">
    <name type="scientific">Ditylenchus destructor</name>
    <dbReference type="NCBI Taxonomy" id="166010"/>
    <lineage>
        <taxon>Eukaryota</taxon>
        <taxon>Metazoa</taxon>
        <taxon>Ecdysozoa</taxon>
        <taxon>Nematoda</taxon>
        <taxon>Chromadorea</taxon>
        <taxon>Rhabditida</taxon>
        <taxon>Tylenchina</taxon>
        <taxon>Tylenchomorpha</taxon>
        <taxon>Sphaerularioidea</taxon>
        <taxon>Anguinidae</taxon>
        <taxon>Anguininae</taxon>
        <taxon>Ditylenchus</taxon>
    </lineage>
</organism>
<feature type="region of interest" description="Disordered" evidence="1">
    <location>
        <begin position="307"/>
        <end position="398"/>
    </location>
</feature>
<feature type="compositionally biased region" description="Gly residues" evidence="1">
    <location>
        <begin position="107"/>
        <end position="118"/>
    </location>
</feature>
<evidence type="ECO:0000313" key="2">
    <source>
        <dbReference type="EMBL" id="KAI1705880.1"/>
    </source>
</evidence>
<feature type="compositionally biased region" description="Polar residues" evidence="1">
    <location>
        <begin position="351"/>
        <end position="362"/>
    </location>
</feature>
<dbReference type="EMBL" id="JAKKPZ010000052">
    <property type="protein sequence ID" value="KAI1705880.1"/>
    <property type="molecule type" value="Genomic_DNA"/>
</dbReference>
<protein>
    <submittedName>
        <fullName evidence="2">Uncharacterized protein</fullName>
    </submittedName>
</protein>
<feature type="compositionally biased region" description="Polar residues" evidence="1">
    <location>
        <begin position="326"/>
        <end position="339"/>
    </location>
</feature>
<sequence length="491" mass="51869">MTPSDTGDDSKNAESSGIPLEERRVVTSGRGGTPQSDSVMPSTSQNPSHGYQNPSQTHQSRSTPASSSTASDSTTPGVGVGSNLASGAGSAHRYSSPAPIISYTSGPGPGGTNPGGGANHHSPSGNPNMATKRSLPTNITFATGLPATLTDRFVQQHHPGSHGHHQNRGKQTHIQNKPGGDSKVSHKRLKKYASETSFASAVDLPSTVMCSHSDETPSPPIAYSPSAGVLQPLLGHEKQSQDPERGDREVRTGSNRVFHVRTVPNSNSVVNYFNPTPKSSGGTQVTQVTNGSGGSGGNAVINKLQRRSQCRADSDDGNGSGSVGSETTVASGTMTPQSRRNMRFKMRRPKSTGNMIPGTTTNHVSSGAGGHGHGVPLSQGHLHQLQSNNNNNSNSGNYDPSFTSATIHSLDDSIQKDVQEVVMEERRPSNFYLFEDDSNHEFDDEVTALDRLVSQNCPNGKFGLRALKSPEGAETPTKDYLSRAHNYKLSC</sequence>
<gene>
    <name evidence="2" type="ORF">DdX_13314</name>
</gene>
<feature type="compositionally biased region" description="Basic residues" evidence="1">
    <location>
        <begin position="159"/>
        <end position="171"/>
    </location>
</feature>
<feature type="compositionally biased region" description="Low complexity" evidence="1">
    <location>
        <begin position="379"/>
        <end position="397"/>
    </location>
</feature>
<feature type="region of interest" description="Disordered" evidence="1">
    <location>
        <begin position="1"/>
        <end position="133"/>
    </location>
</feature>
<feature type="region of interest" description="Disordered" evidence="1">
    <location>
        <begin position="155"/>
        <end position="187"/>
    </location>
</feature>
<proteinExistence type="predicted"/>
<dbReference type="AlphaFoldDB" id="A0AAD4QWK8"/>
<accession>A0AAD4QWK8</accession>
<keyword evidence="3" id="KW-1185">Reference proteome</keyword>
<reference evidence="2" key="1">
    <citation type="submission" date="2022-01" db="EMBL/GenBank/DDBJ databases">
        <title>Genome Sequence Resource for Two Populations of Ditylenchus destructor, the Migratory Endoparasitic Phytonematode.</title>
        <authorList>
            <person name="Zhang H."/>
            <person name="Lin R."/>
            <person name="Xie B."/>
        </authorList>
    </citation>
    <scope>NUCLEOTIDE SEQUENCE</scope>
    <source>
        <strain evidence="2">BazhouSP</strain>
    </source>
</reference>
<evidence type="ECO:0000313" key="3">
    <source>
        <dbReference type="Proteomes" id="UP001201812"/>
    </source>
</evidence>
<feature type="compositionally biased region" description="Polar residues" evidence="1">
    <location>
        <begin position="33"/>
        <end position="59"/>
    </location>
</feature>
<comment type="caution">
    <text evidence="2">The sequence shown here is derived from an EMBL/GenBank/DDBJ whole genome shotgun (WGS) entry which is preliminary data.</text>
</comment>
<feature type="compositionally biased region" description="Polar residues" evidence="1">
    <location>
        <begin position="121"/>
        <end position="133"/>
    </location>
</feature>
<feature type="compositionally biased region" description="Basic residues" evidence="1">
    <location>
        <begin position="340"/>
        <end position="350"/>
    </location>
</feature>
<evidence type="ECO:0000256" key="1">
    <source>
        <dbReference type="SAM" id="MobiDB-lite"/>
    </source>
</evidence>
<dbReference type="Proteomes" id="UP001201812">
    <property type="component" value="Unassembled WGS sequence"/>
</dbReference>
<feature type="compositionally biased region" description="Low complexity" evidence="1">
    <location>
        <begin position="60"/>
        <end position="76"/>
    </location>
</feature>